<keyword evidence="3" id="KW-0645">Protease</keyword>
<feature type="transmembrane region" description="Helical" evidence="1">
    <location>
        <begin position="180"/>
        <end position="201"/>
    </location>
</feature>
<feature type="transmembrane region" description="Helical" evidence="1">
    <location>
        <begin position="208"/>
        <end position="230"/>
    </location>
</feature>
<feature type="domain" description="CAAX prenyl protease 2/Lysostaphin resistance protein A-like" evidence="2">
    <location>
        <begin position="113"/>
        <end position="221"/>
    </location>
</feature>
<dbReference type="AlphaFoldDB" id="A0A853CHZ5"/>
<gene>
    <name evidence="3" type="ORF">GGQ55_003853</name>
</gene>
<evidence type="ECO:0000313" key="3">
    <source>
        <dbReference type="EMBL" id="NYJ07575.1"/>
    </source>
</evidence>
<proteinExistence type="predicted"/>
<evidence type="ECO:0000313" key="4">
    <source>
        <dbReference type="Proteomes" id="UP000541969"/>
    </source>
</evidence>
<reference evidence="3 4" key="1">
    <citation type="submission" date="2020-07" db="EMBL/GenBank/DDBJ databases">
        <title>Sequencing the genomes of 1000 actinobacteria strains.</title>
        <authorList>
            <person name="Klenk H.-P."/>
        </authorList>
    </citation>
    <scope>NUCLEOTIDE SEQUENCE [LARGE SCALE GENOMIC DNA]</scope>
    <source>
        <strain evidence="3 4">DSM 104001</strain>
    </source>
</reference>
<protein>
    <submittedName>
        <fullName evidence="3">Membrane protease YdiL (CAAX protease family)</fullName>
    </submittedName>
</protein>
<comment type="caution">
    <text evidence="3">The sequence shown here is derived from an EMBL/GenBank/DDBJ whole genome shotgun (WGS) entry which is preliminary data.</text>
</comment>
<dbReference type="EMBL" id="JACBZT010000001">
    <property type="protein sequence ID" value="NYJ07575.1"/>
    <property type="molecule type" value="Genomic_DNA"/>
</dbReference>
<sequence>MTTSAVRRRYRRVSGAVVVVLAGINVTDHVLHPPWWVRAIEGGALLAWARLDGLTWSQLGLGRDRLRSGLRWGLGAVGVIGAVYVVGVLIPVFRPLFQDARYDVPLGDGLRTVFVTIPFGTVLLEELAFRSVLWGVLSRHLRQWQVLVTTSVLFGFWHVLPSLNVGSSNKGVGEAVGTGGVLVTGGAVLLTTLGGLVFGELRRRSGSVVASALAHWAFNALGVLFGLVAWKIDPSP</sequence>
<dbReference type="RefSeq" id="WP_179719527.1">
    <property type="nucleotide sequence ID" value="NZ_JACBZT010000001.1"/>
</dbReference>
<dbReference type="InterPro" id="IPR015837">
    <property type="entry name" value="UCP026622_CAAX_protease"/>
</dbReference>
<feature type="transmembrane region" description="Helical" evidence="1">
    <location>
        <begin position="113"/>
        <end position="137"/>
    </location>
</feature>
<accession>A0A853CHZ5</accession>
<dbReference type="PIRSF" id="PIRSF026622">
    <property type="entry name" value="Proteas_026622"/>
    <property type="match status" value="1"/>
</dbReference>
<keyword evidence="4" id="KW-1185">Reference proteome</keyword>
<feature type="transmembrane region" description="Helical" evidence="1">
    <location>
        <begin position="144"/>
        <end position="160"/>
    </location>
</feature>
<keyword evidence="1" id="KW-1133">Transmembrane helix</keyword>
<keyword evidence="1" id="KW-0812">Transmembrane</keyword>
<dbReference type="GO" id="GO:0006508">
    <property type="term" value="P:proteolysis"/>
    <property type="evidence" value="ECO:0007669"/>
    <property type="project" value="UniProtKB-KW"/>
</dbReference>
<dbReference type="Pfam" id="PF02517">
    <property type="entry name" value="Rce1-like"/>
    <property type="match status" value="1"/>
</dbReference>
<dbReference type="GO" id="GO:0004175">
    <property type="term" value="F:endopeptidase activity"/>
    <property type="evidence" value="ECO:0007669"/>
    <property type="project" value="UniProtKB-ARBA"/>
</dbReference>
<evidence type="ECO:0000259" key="2">
    <source>
        <dbReference type="Pfam" id="PF02517"/>
    </source>
</evidence>
<dbReference type="InterPro" id="IPR003675">
    <property type="entry name" value="Rce1/LyrA-like_dom"/>
</dbReference>
<organism evidence="3 4">
    <name type="scientific">Petropleomorpha daqingensis</name>
    <dbReference type="NCBI Taxonomy" id="2026353"/>
    <lineage>
        <taxon>Bacteria</taxon>
        <taxon>Bacillati</taxon>
        <taxon>Actinomycetota</taxon>
        <taxon>Actinomycetes</taxon>
        <taxon>Geodermatophilales</taxon>
        <taxon>Geodermatophilaceae</taxon>
        <taxon>Petropleomorpha</taxon>
    </lineage>
</organism>
<dbReference type="Proteomes" id="UP000541969">
    <property type="component" value="Unassembled WGS sequence"/>
</dbReference>
<feature type="transmembrane region" description="Helical" evidence="1">
    <location>
        <begin position="72"/>
        <end position="93"/>
    </location>
</feature>
<keyword evidence="1" id="KW-0472">Membrane</keyword>
<keyword evidence="3" id="KW-0378">Hydrolase</keyword>
<name>A0A853CHZ5_9ACTN</name>
<dbReference type="GO" id="GO:0080120">
    <property type="term" value="P:CAAX-box protein maturation"/>
    <property type="evidence" value="ECO:0007669"/>
    <property type="project" value="UniProtKB-ARBA"/>
</dbReference>
<evidence type="ECO:0000256" key="1">
    <source>
        <dbReference type="SAM" id="Phobius"/>
    </source>
</evidence>